<feature type="transmembrane region" description="Helical" evidence="1">
    <location>
        <begin position="109"/>
        <end position="128"/>
    </location>
</feature>
<evidence type="ECO:0000313" key="2">
    <source>
        <dbReference type="EMBL" id="TDQ48948.1"/>
    </source>
</evidence>
<feature type="transmembrane region" description="Helical" evidence="1">
    <location>
        <begin position="66"/>
        <end position="88"/>
    </location>
</feature>
<gene>
    <name evidence="2" type="ORF">EV188_111118</name>
</gene>
<sequence>MTLPTSVAGFLSAAFLTAAALCVVSLWRRRGRHEGAAAASEVNHVVMSVAMAAMVLPATMDLVPPVAGAVAFGAVGAVWAVRLVALGARGRAMGSAIGGDRCAAHPTHLLLSNAAMAVMYLAMVPSGGAMAGMGAGEHAGHGGGGSPLALQAVSFALAIYLILHTVLTVGTLVRSTTTVAVTAGGGGSVGLGTRVGRAVDTPAVQLGCQAVTGAGMALMLLMH</sequence>
<name>A0A4R6UP33_9PSEU</name>
<feature type="transmembrane region" description="Helical" evidence="1">
    <location>
        <begin position="39"/>
        <end position="60"/>
    </location>
</feature>
<dbReference type="AlphaFoldDB" id="A0A4R6UP33"/>
<dbReference type="RefSeq" id="WP_133829422.1">
    <property type="nucleotide sequence ID" value="NZ_BAABHR010000021.1"/>
</dbReference>
<evidence type="ECO:0000256" key="1">
    <source>
        <dbReference type="SAM" id="Phobius"/>
    </source>
</evidence>
<protein>
    <submittedName>
        <fullName evidence="2">Uncharacterized protein DUF5134</fullName>
    </submittedName>
</protein>
<dbReference type="EMBL" id="SNYO01000011">
    <property type="protein sequence ID" value="TDQ48948.1"/>
    <property type="molecule type" value="Genomic_DNA"/>
</dbReference>
<keyword evidence="1" id="KW-1133">Transmembrane helix</keyword>
<reference evidence="2 3" key="1">
    <citation type="submission" date="2019-03" db="EMBL/GenBank/DDBJ databases">
        <title>Genomic Encyclopedia of Type Strains, Phase IV (KMG-IV): sequencing the most valuable type-strain genomes for metagenomic binning, comparative biology and taxonomic classification.</title>
        <authorList>
            <person name="Goeker M."/>
        </authorList>
    </citation>
    <scope>NUCLEOTIDE SEQUENCE [LARGE SCALE GENOMIC DNA]</scope>
    <source>
        <strain evidence="2 3">DSM 45775</strain>
    </source>
</reference>
<evidence type="ECO:0000313" key="3">
    <source>
        <dbReference type="Proteomes" id="UP000295705"/>
    </source>
</evidence>
<accession>A0A4R6UP33</accession>
<keyword evidence="1" id="KW-0812">Transmembrane</keyword>
<proteinExistence type="predicted"/>
<feature type="transmembrane region" description="Helical" evidence="1">
    <location>
        <begin position="6"/>
        <end position="27"/>
    </location>
</feature>
<dbReference type="InterPro" id="IPR033458">
    <property type="entry name" value="DUF5134"/>
</dbReference>
<dbReference type="OrthoDB" id="10020879at2"/>
<keyword evidence="3" id="KW-1185">Reference proteome</keyword>
<feature type="transmembrane region" description="Helical" evidence="1">
    <location>
        <begin position="148"/>
        <end position="167"/>
    </location>
</feature>
<organism evidence="2 3">
    <name type="scientific">Actinomycetospora succinea</name>
    <dbReference type="NCBI Taxonomy" id="663603"/>
    <lineage>
        <taxon>Bacteria</taxon>
        <taxon>Bacillati</taxon>
        <taxon>Actinomycetota</taxon>
        <taxon>Actinomycetes</taxon>
        <taxon>Pseudonocardiales</taxon>
        <taxon>Pseudonocardiaceae</taxon>
        <taxon>Actinomycetospora</taxon>
    </lineage>
</organism>
<comment type="caution">
    <text evidence="2">The sequence shown here is derived from an EMBL/GenBank/DDBJ whole genome shotgun (WGS) entry which is preliminary data.</text>
</comment>
<dbReference type="Pfam" id="PF17197">
    <property type="entry name" value="DUF5134"/>
    <property type="match status" value="1"/>
</dbReference>
<dbReference type="Proteomes" id="UP000295705">
    <property type="component" value="Unassembled WGS sequence"/>
</dbReference>
<keyword evidence="1" id="KW-0472">Membrane</keyword>